<accession>A0A3E4KY28</accession>
<dbReference type="Proteomes" id="UP000286003">
    <property type="component" value="Unassembled WGS sequence"/>
</dbReference>
<reference evidence="3 4" key="1">
    <citation type="submission" date="2018-08" db="EMBL/GenBank/DDBJ databases">
        <title>A genome reference for cultivated species of the human gut microbiota.</title>
        <authorList>
            <person name="Zou Y."/>
            <person name="Xue W."/>
            <person name="Luo G."/>
        </authorList>
    </citation>
    <scope>NUCLEOTIDE SEQUENCE [LARGE SCALE GENOMIC DNA]</scope>
    <source>
        <strain evidence="2 4">AF31-23</strain>
        <strain evidence="1 3">AF36-16BH</strain>
    </source>
</reference>
<dbReference type="RefSeq" id="WP_115502953.1">
    <property type="nucleotide sequence ID" value="NZ_CABMMK010000004.1"/>
</dbReference>
<gene>
    <name evidence="2" type="ORF">DWZ32_14770</name>
    <name evidence="1" type="ORF">DWZ95_15400</name>
</gene>
<evidence type="ECO:0000313" key="4">
    <source>
        <dbReference type="Proteomes" id="UP000286003"/>
    </source>
</evidence>
<dbReference type="Proteomes" id="UP000285013">
    <property type="component" value="Unassembled WGS sequence"/>
</dbReference>
<dbReference type="EMBL" id="QRPE01000020">
    <property type="protein sequence ID" value="RHL90475.1"/>
    <property type="molecule type" value="Genomic_DNA"/>
</dbReference>
<protein>
    <submittedName>
        <fullName evidence="1">Uncharacterized protein</fullName>
    </submittedName>
</protein>
<proteinExistence type="predicted"/>
<evidence type="ECO:0000313" key="1">
    <source>
        <dbReference type="EMBL" id="RHL90475.1"/>
    </source>
</evidence>
<evidence type="ECO:0000313" key="3">
    <source>
        <dbReference type="Proteomes" id="UP000285013"/>
    </source>
</evidence>
<dbReference type="EMBL" id="QRQM01000016">
    <property type="protein sequence ID" value="RHN05499.1"/>
    <property type="molecule type" value="Genomic_DNA"/>
</dbReference>
<sequence>MVGDNDEKLVCQSFHLTGIDGNPLVSASIHIRYVERRREGINIATDIITDKKGVAEVALPVNGTGSFIISHGHYHCRGLINLDETDVSTKISFKGFKLVTASITCPDIPKNVKVDFRVSPQVVASAGQLSHLLTYTSPLVKNKIGIWKTRIYVPKGASYWCFGGDSVYAIADTFEVRENVEVKVILPSFTRITLGMKNAPRRIKYNIQLNQNGLKIGSYAPGSKVYLPDGDYTCTIDSMYKETSFQKFDVKGEPKTVYFDYAVHSECAPVRVTGKAPDMKIWIPLLDFIPLNAGGSWDNRYRLRMRASGMLPVGTYEYRSVDSHYQVRGVFTVEKDKENLLVCDASKLQQIIFEKENKEDAGGQVELIDETMSLVAYTAGVSGSFWASPGTYILRGLKTKTVKVVLGKDAPAKVVLEPCNVIGKTALCTIKPPCGIALRDAVVEIDGEPFVYLGPESYALHTFPGEHTCVVRRTGFKTFIGKVLLPESAGAYKIEMALMPDSRPK</sequence>
<dbReference type="AlphaFoldDB" id="A0A3E4KY28"/>
<comment type="caution">
    <text evidence="1">The sequence shown here is derived from an EMBL/GenBank/DDBJ whole genome shotgun (WGS) entry which is preliminary data.</text>
</comment>
<name>A0A3E4KY28_9BACE</name>
<evidence type="ECO:0000313" key="2">
    <source>
        <dbReference type="EMBL" id="RHN05499.1"/>
    </source>
</evidence>
<organism evidence="1 3">
    <name type="scientific">Bacteroides intestinalis</name>
    <dbReference type="NCBI Taxonomy" id="329854"/>
    <lineage>
        <taxon>Bacteria</taxon>
        <taxon>Pseudomonadati</taxon>
        <taxon>Bacteroidota</taxon>
        <taxon>Bacteroidia</taxon>
        <taxon>Bacteroidales</taxon>
        <taxon>Bacteroidaceae</taxon>
        <taxon>Bacteroides</taxon>
    </lineage>
</organism>